<keyword evidence="1" id="KW-0812">Transmembrane</keyword>
<dbReference type="eggNOG" id="KOG4266">
    <property type="taxonomic scope" value="Eukaryota"/>
</dbReference>
<evidence type="ECO:0000313" key="3">
    <source>
        <dbReference type="EMBL" id="KNC75828.1"/>
    </source>
</evidence>
<dbReference type="AlphaFoldDB" id="A0A0L0FIG0"/>
<dbReference type="STRING" id="667725.A0A0L0FIG0"/>
<accession>A0A0L0FIG0</accession>
<protein>
    <recommendedName>
        <fullName evidence="2">MBTPS1 fourth domain-containing protein</fullName>
    </recommendedName>
</protein>
<name>A0A0L0FIG0_9EUKA</name>
<reference evidence="3 4" key="1">
    <citation type="submission" date="2011-02" db="EMBL/GenBank/DDBJ databases">
        <title>The Genome Sequence of Sphaeroforma arctica JP610.</title>
        <authorList>
            <consortium name="The Broad Institute Genome Sequencing Platform"/>
            <person name="Russ C."/>
            <person name="Cuomo C."/>
            <person name="Young S.K."/>
            <person name="Zeng Q."/>
            <person name="Gargeya S."/>
            <person name="Alvarado L."/>
            <person name="Berlin A."/>
            <person name="Chapman S.B."/>
            <person name="Chen Z."/>
            <person name="Freedman E."/>
            <person name="Gellesch M."/>
            <person name="Goldberg J."/>
            <person name="Griggs A."/>
            <person name="Gujja S."/>
            <person name="Heilman E."/>
            <person name="Heiman D."/>
            <person name="Howarth C."/>
            <person name="Mehta T."/>
            <person name="Neiman D."/>
            <person name="Pearson M."/>
            <person name="Roberts A."/>
            <person name="Saif S."/>
            <person name="Shea T."/>
            <person name="Shenoy N."/>
            <person name="Sisk P."/>
            <person name="Stolte C."/>
            <person name="Sykes S."/>
            <person name="White J."/>
            <person name="Yandava C."/>
            <person name="Burger G."/>
            <person name="Gray M.W."/>
            <person name="Holland P.W.H."/>
            <person name="King N."/>
            <person name="Lang F.B.F."/>
            <person name="Roger A.J."/>
            <person name="Ruiz-Trillo I."/>
            <person name="Haas B."/>
            <person name="Nusbaum C."/>
            <person name="Birren B."/>
        </authorList>
    </citation>
    <scope>NUCLEOTIDE SEQUENCE [LARGE SCALE GENOMIC DNA]</scope>
    <source>
        <strain evidence="3 4">JP610</strain>
    </source>
</reference>
<evidence type="ECO:0000259" key="2">
    <source>
        <dbReference type="Pfam" id="PF23090"/>
    </source>
</evidence>
<feature type="transmembrane region" description="Helical" evidence="1">
    <location>
        <begin position="249"/>
        <end position="267"/>
    </location>
</feature>
<keyword evidence="1" id="KW-1133">Transmembrane helix</keyword>
<keyword evidence="4" id="KW-1185">Reference proteome</keyword>
<dbReference type="Proteomes" id="UP000054560">
    <property type="component" value="Unassembled WGS sequence"/>
</dbReference>
<dbReference type="OrthoDB" id="1740355at2759"/>
<feature type="domain" description="MBTPS1 fourth" evidence="2">
    <location>
        <begin position="8"/>
        <end position="142"/>
    </location>
</feature>
<dbReference type="Pfam" id="PF23090">
    <property type="entry name" value="MBTPS1_4th"/>
    <property type="match status" value="1"/>
</dbReference>
<evidence type="ECO:0000313" key="4">
    <source>
        <dbReference type="Proteomes" id="UP000054560"/>
    </source>
</evidence>
<gene>
    <name evidence="3" type="ORF">SARC_11655</name>
</gene>
<dbReference type="RefSeq" id="XP_014149730.1">
    <property type="nucleotide sequence ID" value="XM_014294255.1"/>
</dbReference>
<proteinExistence type="predicted"/>
<dbReference type="InterPro" id="IPR057032">
    <property type="entry name" value="MBTPS1_4th"/>
</dbReference>
<keyword evidence="1" id="KW-0472">Membrane</keyword>
<evidence type="ECO:0000256" key="1">
    <source>
        <dbReference type="SAM" id="Phobius"/>
    </source>
</evidence>
<organism evidence="3 4">
    <name type="scientific">Sphaeroforma arctica JP610</name>
    <dbReference type="NCBI Taxonomy" id="667725"/>
    <lineage>
        <taxon>Eukaryota</taxon>
        <taxon>Ichthyosporea</taxon>
        <taxon>Ichthyophonida</taxon>
        <taxon>Sphaeroforma</taxon>
    </lineage>
</organism>
<dbReference type="GeneID" id="25912159"/>
<dbReference type="EMBL" id="KQ243405">
    <property type="protein sequence ID" value="KNC75828.1"/>
    <property type="molecule type" value="Genomic_DNA"/>
</dbReference>
<sequence>MTWDVGAVPCAGGANVPGLNALLEQFGMAFAGDVLTGTFATGPHSKLHHYRSGTSIARFPRDGYLLSTPLENQAGHIMRAASYTARQAAILGLYTLPGKGSNIVLYGDSNLIDEVHQPEVTFELFLELVRFAVEGTRDPHLTFSTEILDVDYVAQDTSVPEWPLRDVHQHKYNSGLPTTTSAACRCLNMSSPDIYLTTDTPDNSAHALPGLPAMRSDYEFKWTDSTDSHSSEQPRNGEVLGLSHGYLEGSFSLLVVAAGVLLLVRVVRSGNIRIRFPIR</sequence>